<gene>
    <name evidence="2" type="ORF">K7J14_07275</name>
</gene>
<evidence type="ECO:0000256" key="1">
    <source>
        <dbReference type="SAM" id="Phobius"/>
    </source>
</evidence>
<keyword evidence="3" id="KW-1185">Reference proteome</keyword>
<dbReference type="EMBL" id="JAINWA010000002">
    <property type="protein sequence ID" value="MCD1654505.1"/>
    <property type="molecule type" value="Genomic_DNA"/>
</dbReference>
<dbReference type="AlphaFoldDB" id="A0AAE3JJR0"/>
<comment type="caution">
    <text evidence="2">The sequence shown here is derived from an EMBL/GenBank/DDBJ whole genome shotgun (WGS) entry which is preliminary data.</text>
</comment>
<name>A0AAE3JJR0_9SPIR</name>
<evidence type="ECO:0000313" key="3">
    <source>
        <dbReference type="Proteomes" id="UP001198163"/>
    </source>
</evidence>
<organism evidence="2 3">
    <name type="scientific">Teretinema zuelzerae</name>
    <dbReference type="NCBI Taxonomy" id="156"/>
    <lineage>
        <taxon>Bacteria</taxon>
        <taxon>Pseudomonadati</taxon>
        <taxon>Spirochaetota</taxon>
        <taxon>Spirochaetia</taxon>
        <taxon>Spirochaetales</taxon>
        <taxon>Treponemataceae</taxon>
        <taxon>Teretinema</taxon>
    </lineage>
</organism>
<dbReference type="Proteomes" id="UP001198163">
    <property type="component" value="Unassembled WGS sequence"/>
</dbReference>
<reference evidence="2" key="1">
    <citation type="submission" date="2021-08" db="EMBL/GenBank/DDBJ databases">
        <title>Comparative analyses of Brucepasteria parasyntrophica and Teretinema zuelzerae.</title>
        <authorList>
            <person name="Song Y."/>
            <person name="Brune A."/>
        </authorList>
    </citation>
    <scope>NUCLEOTIDE SEQUENCE</scope>
    <source>
        <strain evidence="2">DSM 1903</strain>
    </source>
</reference>
<protein>
    <submittedName>
        <fullName evidence="2">Uncharacterized protein</fullName>
    </submittedName>
</protein>
<keyword evidence="1" id="KW-0812">Transmembrane</keyword>
<proteinExistence type="predicted"/>
<sequence length="164" mass="18334">MLPFMLWDGTKFLTEKLVGAIVRQALKLLFVTLTFMLAINGFLALMVRPFDNFIDQTIYTLFTIFLHWLLCQNGPALATALLTGTPQLSMAEGLRTAASMAGAAAAVELPLRVQLLLESKPLYKGKQRLIRLLVLERLPPLMGKESLAQLQQVRARWVILPKSL</sequence>
<accession>A0AAE3JJR0</accession>
<evidence type="ECO:0000313" key="2">
    <source>
        <dbReference type="EMBL" id="MCD1654505.1"/>
    </source>
</evidence>
<keyword evidence="1" id="KW-1133">Transmembrane helix</keyword>
<keyword evidence="1" id="KW-0472">Membrane</keyword>
<feature type="transmembrane region" description="Helical" evidence="1">
    <location>
        <begin position="20"/>
        <end position="46"/>
    </location>
</feature>